<gene>
    <name evidence="2" type="ORF">RFULGI_LOCUS9764</name>
</gene>
<dbReference type="InterPro" id="IPR004330">
    <property type="entry name" value="FAR1_DNA_bnd_dom"/>
</dbReference>
<protein>
    <submittedName>
        <fullName evidence="2">9073_t:CDS:1</fullName>
    </submittedName>
</protein>
<comment type="caution">
    <text evidence="2">The sequence shown here is derived from an EMBL/GenBank/DDBJ whole genome shotgun (WGS) entry which is preliminary data.</text>
</comment>
<dbReference type="OrthoDB" id="2444612at2759"/>
<dbReference type="EMBL" id="CAJVPZ010018110">
    <property type="protein sequence ID" value="CAG8684653.1"/>
    <property type="molecule type" value="Genomic_DNA"/>
</dbReference>
<sequence length="625" mass="73432">MVDQIEIDSDNELVTNFLSEDKFVEKFDKDNFDRNKFTESYLGRNNFIEDNCLNELAENYFNKDKLVENYYENESVRDYSNTNELTSNDDWLKNDKDETDNLYIGKRFVSWQEVIIFLNYYCKQKGFGYRKGCSKKSERLEDAKKRTFLCKHAETYKPNKSAGLDQQRNKTSCKVGCTWHINIVKKGDKIYEVTTFVDKHRGHSPDPQNAHFLTQFRKLSEEMLEDIRFWTLEGSLNATKQYRMLVSKYQCRVVKQDLYNAIHIIQYKKGPAKNDTFNVLNFLLEKKADNSEWYEYVKLIEDYPAAASYLKHLYKSKKSWTRCYTSSCFTAGMQSTSRVESVNGIIKKDLDETMPIITPPNIYNTIFHEVDSELHNCVTLAITEKIQEQMNYIDHNKKDIEFSCETACIDEVFDLPQTSANTILNDFHDQLASIWEVQHMTYVAPPQFVFLLKTGNYKYTYKLETISGWVCKHFLRVICTSPEAGFHINMINRHWLNNNVYGSDLNNKNFIRLVNEDTNSSTTQLSIKWISTENSKVIGLSRQEQDKKLITMLENFHEKEIKPNLDLNNTTHTFNNLNKLSITNSNEKNHLESENKNKLFNSLNELDDTRKRKDLVEVENPILKR</sequence>
<feature type="domain" description="FAR1" evidence="1">
    <location>
        <begin position="117"/>
        <end position="200"/>
    </location>
</feature>
<evidence type="ECO:0000313" key="3">
    <source>
        <dbReference type="Proteomes" id="UP000789396"/>
    </source>
</evidence>
<dbReference type="PANTHER" id="PTHR47718">
    <property type="entry name" value="OS01G0519700 PROTEIN"/>
    <property type="match status" value="1"/>
</dbReference>
<reference evidence="2" key="1">
    <citation type="submission" date="2021-06" db="EMBL/GenBank/DDBJ databases">
        <authorList>
            <person name="Kallberg Y."/>
            <person name="Tangrot J."/>
            <person name="Rosling A."/>
        </authorList>
    </citation>
    <scope>NUCLEOTIDE SEQUENCE</scope>
    <source>
        <strain evidence="2">IN212</strain>
    </source>
</reference>
<dbReference type="Pfam" id="PF03101">
    <property type="entry name" value="FAR1"/>
    <property type="match status" value="1"/>
</dbReference>
<accession>A0A9N9EL77</accession>
<evidence type="ECO:0000313" key="2">
    <source>
        <dbReference type="EMBL" id="CAG8684653.1"/>
    </source>
</evidence>
<keyword evidence="3" id="KW-1185">Reference proteome</keyword>
<evidence type="ECO:0000259" key="1">
    <source>
        <dbReference type="Pfam" id="PF03101"/>
    </source>
</evidence>
<proteinExistence type="predicted"/>
<organism evidence="2 3">
    <name type="scientific">Racocetra fulgida</name>
    <dbReference type="NCBI Taxonomy" id="60492"/>
    <lineage>
        <taxon>Eukaryota</taxon>
        <taxon>Fungi</taxon>
        <taxon>Fungi incertae sedis</taxon>
        <taxon>Mucoromycota</taxon>
        <taxon>Glomeromycotina</taxon>
        <taxon>Glomeromycetes</taxon>
        <taxon>Diversisporales</taxon>
        <taxon>Gigasporaceae</taxon>
        <taxon>Racocetra</taxon>
    </lineage>
</organism>
<name>A0A9N9EL77_9GLOM</name>
<dbReference type="AlphaFoldDB" id="A0A9N9EL77"/>
<dbReference type="Proteomes" id="UP000789396">
    <property type="component" value="Unassembled WGS sequence"/>
</dbReference>